<evidence type="ECO:0000313" key="4">
    <source>
        <dbReference type="Proteomes" id="UP001152797"/>
    </source>
</evidence>
<organism evidence="2">
    <name type="scientific">Cladocopium goreaui</name>
    <dbReference type="NCBI Taxonomy" id="2562237"/>
    <lineage>
        <taxon>Eukaryota</taxon>
        <taxon>Sar</taxon>
        <taxon>Alveolata</taxon>
        <taxon>Dinophyceae</taxon>
        <taxon>Suessiales</taxon>
        <taxon>Symbiodiniaceae</taxon>
        <taxon>Cladocopium</taxon>
    </lineage>
</organism>
<accession>A0A9P1DBR5</accession>
<feature type="region of interest" description="Disordered" evidence="1">
    <location>
        <begin position="177"/>
        <end position="209"/>
    </location>
</feature>
<sequence length="209" mass="23353">MQRAEFLEALIDLKVKYEPSMSVPELRSSDEDAALQHGDHGGKRGDLRAGTIVGVEGGSFSVSRGGRCLLCAREHLRHAESEGLGILMEAKVMQENLFQLVHHLDKDDDNDDLFVDAQDDILVDDLDALVPQKRARGKQNIPMVKPSAPHALHVAHAAEDTEEADFQLPKAYQKQLDKKVKWDDIPDHEKPLDTARKKNSGKNTFNMEQ</sequence>
<gene>
    <name evidence="2" type="ORF">C1SCF055_LOCUS33247</name>
</gene>
<evidence type="ECO:0000313" key="2">
    <source>
        <dbReference type="EMBL" id="CAI4007719.1"/>
    </source>
</evidence>
<proteinExistence type="predicted"/>
<keyword evidence="4" id="KW-1185">Reference proteome</keyword>
<dbReference type="EMBL" id="CAMXCT030004112">
    <property type="protein sequence ID" value="CAL4795031.1"/>
    <property type="molecule type" value="Genomic_DNA"/>
</dbReference>
<comment type="caution">
    <text evidence="2">The sequence shown here is derived from an EMBL/GenBank/DDBJ whole genome shotgun (WGS) entry which is preliminary data.</text>
</comment>
<reference evidence="3" key="2">
    <citation type="submission" date="2024-04" db="EMBL/GenBank/DDBJ databases">
        <authorList>
            <person name="Chen Y."/>
            <person name="Shah S."/>
            <person name="Dougan E. K."/>
            <person name="Thang M."/>
            <person name="Chan C."/>
        </authorList>
    </citation>
    <scope>NUCLEOTIDE SEQUENCE [LARGE SCALE GENOMIC DNA]</scope>
</reference>
<protein>
    <submittedName>
        <fullName evidence="2">Uncharacterized protein</fullName>
    </submittedName>
</protein>
<name>A0A9P1DBR5_9DINO</name>
<evidence type="ECO:0000313" key="3">
    <source>
        <dbReference type="EMBL" id="CAL1161094.1"/>
    </source>
</evidence>
<dbReference type="EMBL" id="CAMXCT020004112">
    <property type="protein sequence ID" value="CAL1161094.1"/>
    <property type="molecule type" value="Genomic_DNA"/>
</dbReference>
<feature type="compositionally biased region" description="Basic and acidic residues" evidence="1">
    <location>
        <begin position="177"/>
        <end position="196"/>
    </location>
</feature>
<dbReference type="AlphaFoldDB" id="A0A9P1DBR5"/>
<dbReference type="Proteomes" id="UP001152797">
    <property type="component" value="Unassembled WGS sequence"/>
</dbReference>
<dbReference type="EMBL" id="CAMXCT010004112">
    <property type="protein sequence ID" value="CAI4007719.1"/>
    <property type="molecule type" value="Genomic_DNA"/>
</dbReference>
<feature type="region of interest" description="Disordered" evidence="1">
    <location>
        <begin position="23"/>
        <end position="48"/>
    </location>
</feature>
<reference evidence="2" key="1">
    <citation type="submission" date="2022-10" db="EMBL/GenBank/DDBJ databases">
        <authorList>
            <person name="Chen Y."/>
            <person name="Dougan E. K."/>
            <person name="Chan C."/>
            <person name="Rhodes N."/>
            <person name="Thang M."/>
        </authorList>
    </citation>
    <scope>NUCLEOTIDE SEQUENCE</scope>
</reference>
<evidence type="ECO:0000256" key="1">
    <source>
        <dbReference type="SAM" id="MobiDB-lite"/>
    </source>
</evidence>
<feature type="compositionally biased region" description="Basic and acidic residues" evidence="1">
    <location>
        <begin position="37"/>
        <end position="47"/>
    </location>
</feature>